<reference evidence="3 4" key="1">
    <citation type="submission" date="2020-03" db="EMBL/GenBank/DDBJ databases">
        <title>Sphingomonas sp. nov., isolated from fish.</title>
        <authorList>
            <person name="Hyun D.-W."/>
            <person name="Bae J.-W."/>
        </authorList>
    </citation>
    <scope>NUCLEOTIDE SEQUENCE [LARGE SCALE GENOMIC DNA]</scope>
    <source>
        <strain evidence="3 4">HDW15C</strain>
    </source>
</reference>
<dbReference type="InterPro" id="IPR010127">
    <property type="entry name" value="Phasin_subfam-1"/>
</dbReference>
<organism evidence="3 4">
    <name type="scientific">Sphingomonas sinipercae</name>
    <dbReference type="NCBI Taxonomy" id="2714944"/>
    <lineage>
        <taxon>Bacteria</taxon>
        <taxon>Pseudomonadati</taxon>
        <taxon>Pseudomonadota</taxon>
        <taxon>Alphaproteobacteria</taxon>
        <taxon>Sphingomonadales</taxon>
        <taxon>Sphingomonadaceae</taxon>
        <taxon>Sphingomonas</taxon>
    </lineage>
</organism>
<evidence type="ECO:0000313" key="3">
    <source>
        <dbReference type="EMBL" id="QIL01921.1"/>
    </source>
</evidence>
<feature type="compositionally biased region" description="Low complexity" evidence="1">
    <location>
        <begin position="28"/>
        <end position="39"/>
    </location>
</feature>
<protein>
    <submittedName>
        <fullName evidence="3">Phasin family protein</fullName>
    </submittedName>
</protein>
<sequence length="237" mass="25424">MVAETETAVENAAKAGEAQVKAVAETTKAAAKAGATQAKKAQRKTRRAASTTKSSTRASARKASRKTTQRTARTVRNERNDDVNFQSNNAFAGFNAFPMVNGFEELFSDAAGRTENVATRSRKAVEDLTEITRGNVEAIVEAGRIATAGAQSISQRVIAKNRDSLDRASETVRSLTSARTPADLLQAQAEFLRGSFDRFVAESSELTESMVKLAGEAIQPISNRATVNAERLNELVA</sequence>
<dbReference type="InterPro" id="IPR018968">
    <property type="entry name" value="Phasin"/>
</dbReference>
<feature type="domain" description="Phasin" evidence="2">
    <location>
        <begin position="126"/>
        <end position="224"/>
    </location>
</feature>
<dbReference type="KEGG" id="ssin:G7078_03360"/>
<gene>
    <name evidence="3" type="ORF">G7078_03360</name>
</gene>
<evidence type="ECO:0000259" key="2">
    <source>
        <dbReference type="Pfam" id="PF09361"/>
    </source>
</evidence>
<dbReference type="AlphaFoldDB" id="A0A6G7ZLR7"/>
<dbReference type="EMBL" id="CP049871">
    <property type="protein sequence ID" value="QIL01921.1"/>
    <property type="molecule type" value="Genomic_DNA"/>
</dbReference>
<dbReference type="Proteomes" id="UP000502502">
    <property type="component" value="Chromosome"/>
</dbReference>
<keyword evidence="4" id="KW-1185">Reference proteome</keyword>
<name>A0A6G7ZLR7_9SPHN</name>
<evidence type="ECO:0000313" key="4">
    <source>
        <dbReference type="Proteomes" id="UP000502502"/>
    </source>
</evidence>
<evidence type="ECO:0000256" key="1">
    <source>
        <dbReference type="SAM" id="MobiDB-lite"/>
    </source>
</evidence>
<dbReference type="NCBIfam" id="TIGR01841">
    <property type="entry name" value="phasin"/>
    <property type="match status" value="1"/>
</dbReference>
<feature type="region of interest" description="Disordered" evidence="1">
    <location>
        <begin position="28"/>
        <end position="81"/>
    </location>
</feature>
<feature type="compositionally biased region" description="Low complexity" evidence="1">
    <location>
        <begin position="48"/>
        <end position="58"/>
    </location>
</feature>
<dbReference type="Pfam" id="PF09361">
    <property type="entry name" value="Phasin_2"/>
    <property type="match status" value="1"/>
</dbReference>
<feature type="compositionally biased region" description="Basic residues" evidence="1">
    <location>
        <begin position="59"/>
        <end position="68"/>
    </location>
</feature>
<accession>A0A6G7ZLR7</accession>
<dbReference type="RefSeq" id="WP_166092990.1">
    <property type="nucleotide sequence ID" value="NZ_CP049871.1"/>
</dbReference>
<proteinExistence type="predicted"/>